<keyword evidence="3" id="KW-1185">Reference proteome</keyword>
<dbReference type="EMBL" id="CAJPIN010059931">
    <property type="protein sequence ID" value="CAG2066863.1"/>
    <property type="molecule type" value="Genomic_DNA"/>
</dbReference>
<dbReference type="PROSITE" id="PS51221">
    <property type="entry name" value="TTL"/>
    <property type="match status" value="1"/>
</dbReference>
<dbReference type="Pfam" id="PF03133">
    <property type="entry name" value="TTL"/>
    <property type="match status" value="1"/>
</dbReference>
<protein>
    <recommendedName>
        <fullName evidence="1">Tubulin--tyrosine ligase-like protein 12 SET-like domain-containing protein</fullName>
    </recommendedName>
</protein>
<proteinExistence type="predicted"/>
<organism evidence="2 3">
    <name type="scientific">Timema podura</name>
    <name type="common">Walking stick</name>
    <dbReference type="NCBI Taxonomy" id="61482"/>
    <lineage>
        <taxon>Eukaryota</taxon>
        <taxon>Metazoa</taxon>
        <taxon>Ecdysozoa</taxon>
        <taxon>Arthropoda</taxon>
        <taxon>Hexapoda</taxon>
        <taxon>Insecta</taxon>
        <taxon>Pterygota</taxon>
        <taxon>Neoptera</taxon>
        <taxon>Polyneoptera</taxon>
        <taxon>Phasmatodea</taxon>
        <taxon>Timematodea</taxon>
        <taxon>Timematoidea</taxon>
        <taxon>Timematidae</taxon>
        <taxon>Timema</taxon>
    </lineage>
</organism>
<dbReference type="InterPro" id="IPR004344">
    <property type="entry name" value="TTL/TTLL_fam"/>
</dbReference>
<dbReference type="PANTHER" id="PTHR46088">
    <property type="entry name" value="TUBULIN--TYROSINE LIGASE-LIKE PROTEIN 12"/>
    <property type="match status" value="1"/>
</dbReference>
<sequence>MKVVVNHEEGINVGDPSHIYLIDHAWTYLVNEAKSHLQQMPDLLNRMKSLMSICDSLTTEDSINAVFAEMWKFNQTYSVGSMSNVESRLPVWYIMDEFGSAIQHAEEPNFRVVPLIYLPEQIPYSLLFPIKNLSKDEEVTRDFVEGPIRTPSDRRVLLLPWRPSSFISEDFKQEEPGEEYFLEGHIIESLPNLDTIKASAISLETNMKLKVYSEYEFVNNYLIDSRFELTNDEDAANILWYTHHFKQFEDLSESIIPKFVNQFPFEHVITIKDLLSIVCRRSKNISKTMDSELLEMYPLWLPVTYNLKTELTKFVSYFQHRENKGLDNHWICKPWNLARGLDTHITNNINYIVRLPFTGPKIAQKYIEDPVLFNRLDCGLVKFDIRYVLLLKSIQPLEVYVYRNFFLRFANKPFELNDFDIYDKHFTVMNYTDNSSLYRKLCDEFIEDFQTQYAGHQWETLEKKIFSMFLEILKAATCKQPPLGIGHNPQSRALYAADIMLAWRTDEDGCRVMQPKLLEINWTPDCQRACEYYPDFYNDVFSLLFCNEVRDVFVPL</sequence>
<dbReference type="Gene3D" id="3.30.470.20">
    <property type="entry name" value="ATP-grasp fold, B domain"/>
    <property type="match status" value="1"/>
</dbReference>
<reference evidence="2" key="1">
    <citation type="submission" date="2021-03" db="EMBL/GenBank/DDBJ databases">
        <authorList>
            <person name="Tran Van P."/>
        </authorList>
    </citation>
    <scope>NUCLEOTIDE SEQUENCE</scope>
</reference>
<feature type="domain" description="Tubulin--tyrosine ligase-like protein 12 SET-like" evidence="1">
    <location>
        <begin position="1"/>
        <end position="164"/>
    </location>
</feature>
<dbReference type="Pfam" id="PF25556">
    <property type="entry name" value="SET_TTL"/>
    <property type="match status" value="1"/>
</dbReference>
<dbReference type="Proteomes" id="UP001153148">
    <property type="component" value="Unassembled WGS sequence"/>
</dbReference>
<evidence type="ECO:0000313" key="3">
    <source>
        <dbReference type="Proteomes" id="UP001153148"/>
    </source>
</evidence>
<dbReference type="InterPro" id="IPR027749">
    <property type="entry name" value="TTLL12"/>
</dbReference>
<gene>
    <name evidence="2" type="ORF">TPAB3V08_LOCUS13806</name>
</gene>
<name>A0ABN7PGI3_TIMPD</name>
<accession>A0ABN7PGI3</accession>
<dbReference type="PANTHER" id="PTHR46088:SF1">
    <property type="entry name" value="TUBULIN--TYROSINE LIGASE-LIKE PROTEIN 12"/>
    <property type="match status" value="1"/>
</dbReference>
<evidence type="ECO:0000259" key="1">
    <source>
        <dbReference type="Pfam" id="PF25556"/>
    </source>
</evidence>
<evidence type="ECO:0000313" key="2">
    <source>
        <dbReference type="EMBL" id="CAG2066863.1"/>
    </source>
</evidence>
<comment type="caution">
    <text evidence="2">The sequence shown here is derived from an EMBL/GenBank/DDBJ whole genome shotgun (WGS) entry which is preliminary data.</text>
</comment>
<dbReference type="InterPro" id="IPR057954">
    <property type="entry name" value="SET_TTL12"/>
</dbReference>